<evidence type="ECO:0000313" key="10">
    <source>
        <dbReference type="Proteomes" id="UP000034951"/>
    </source>
</evidence>
<dbReference type="GO" id="GO:0030170">
    <property type="term" value="F:pyridoxal phosphate binding"/>
    <property type="evidence" value="ECO:0007669"/>
    <property type="project" value="InterPro"/>
</dbReference>
<reference evidence="9 10" key="1">
    <citation type="journal article" date="2015" name="Nature">
        <title>rRNA introns, odd ribosomes, and small enigmatic genomes across a large radiation of phyla.</title>
        <authorList>
            <person name="Brown C.T."/>
            <person name="Hug L.A."/>
            <person name="Thomas B.C."/>
            <person name="Sharon I."/>
            <person name="Castelle C.J."/>
            <person name="Singh A."/>
            <person name="Wilkins M.J."/>
            <person name="Williams K.H."/>
            <person name="Banfield J.F."/>
        </authorList>
    </citation>
    <scope>NUCLEOTIDE SEQUENCE [LARGE SCALE GENOMIC DNA]</scope>
</reference>
<evidence type="ECO:0000256" key="8">
    <source>
        <dbReference type="RuleBase" id="RU003560"/>
    </source>
</evidence>
<dbReference type="InterPro" id="IPR015424">
    <property type="entry name" value="PyrdxlP-dep_Trfase"/>
</dbReference>
<name>A0A0G0Z989_9BACT</name>
<evidence type="ECO:0000313" key="9">
    <source>
        <dbReference type="EMBL" id="KKS45277.1"/>
    </source>
</evidence>
<dbReference type="InterPro" id="IPR015422">
    <property type="entry name" value="PyrdxlP-dep_Trfase_small"/>
</dbReference>
<dbReference type="SUPFAM" id="SSF53383">
    <property type="entry name" value="PLP-dependent transferases"/>
    <property type="match status" value="1"/>
</dbReference>
<evidence type="ECO:0000256" key="1">
    <source>
        <dbReference type="ARBA" id="ARBA00001933"/>
    </source>
</evidence>
<dbReference type="GO" id="GO:0055129">
    <property type="term" value="P:L-proline biosynthetic process"/>
    <property type="evidence" value="ECO:0007669"/>
    <property type="project" value="UniProtKB-UniPathway"/>
</dbReference>
<comment type="similarity">
    <text evidence="8">Belongs to the class-III pyridoxal-phosphate-dependent aminotransferase family.</text>
</comment>
<comment type="caution">
    <text evidence="9">The sequence shown here is derived from an EMBL/GenBank/DDBJ whole genome shotgun (WGS) entry which is preliminary data.</text>
</comment>
<dbReference type="AlphaFoldDB" id="A0A0G0Z989"/>
<dbReference type="EMBL" id="LCDE01000029">
    <property type="protein sequence ID" value="KKS45277.1"/>
    <property type="molecule type" value="Genomic_DNA"/>
</dbReference>
<dbReference type="Gene3D" id="3.90.1150.10">
    <property type="entry name" value="Aspartate Aminotransferase, domain 1"/>
    <property type="match status" value="1"/>
</dbReference>
<evidence type="ECO:0000256" key="3">
    <source>
        <dbReference type="ARBA" id="ARBA00012924"/>
    </source>
</evidence>
<dbReference type="CDD" id="cd00610">
    <property type="entry name" value="OAT_like"/>
    <property type="match status" value="1"/>
</dbReference>
<dbReference type="InterPro" id="IPR010164">
    <property type="entry name" value="Orn_aminotrans"/>
</dbReference>
<dbReference type="PANTHER" id="PTHR11986:SF18">
    <property type="entry name" value="ORNITHINE AMINOTRANSFERASE, MITOCHONDRIAL"/>
    <property type="match status" value="1"/>
</dbReference>
<keyword evidence="6 8" id="KW-0663">Pyridoxal phosphate</keyword>
<dbReference type="UniPathway" id="UPA00098">
    <property type="reaction ID" value="UER00358"/>
</dbReference>
<dbReference type="InterPro" id="IPR005814">
    <property type="entry name" value="Aminotrans_3"/>
</dbReference>
<evidence type="ECO:0000256" key="6">
    <source>
        <dbReference type="ARBA" id="ARBA00022898"/>
    </source>
</evidence>
<dbReference type="InterPro" id="IPR050103">
    <property type="entry name" value="Class-III_PLP-dep_AT"/>
</dbReference>
<dbReference type="PANTHER" id="PTHR11986">
    <property type="entry name" value="AMINOTRANSFERASE CLASS III"/>
    <property type="match status" value="1"/>
</dbReference>
<comment type="pathway">
    <text evidence="2">Amino-acid biosynthesis; L-proline biosynthesis; L-glutamate 5-semialdehyde from L-ornithine: step 1/1.</text>
</comment>
<dbReference type="InterPro" id="IPR049704">
    <property type="entry name" value="Aminotrans_3_PPA_site"/>
</dbReference>
<organism evidence="9 10">
    <name type="scientific">Candidatus Azambacteria bacterium GW2011_GWA1_42_19</name>
    <dbReference type="NCBI Taxonomy" id="1618609"/>
    <lineage>
        <taxon>Bacteria</taxon>
        <taxon>Candidatus Azamiibacteriota</taxon>
    </lineage>
</organism>
<evidence type="ECO:0000256" key="4">
    <source>
        <dbReference type="ARBA" id="ARBA00022576"/>
    </source>
</evidence>
<evidence type="ECO:0000256" key="7">
    <source>
        <dbReference type="ARBA" id="ARBA00030587"/>
    </source>
</evidence>
<dbReference type="GO" id="GO:0042802">
    <property type="term" value="F:identical protein binding"/>
    <property type="evidence" value="ECO:0007669"/>
    <property type="project" value="TreeGrafter"/>
</dbReference>
<dbReference type="PROSITE" id="PS00600">
    <property type="entry name" value="AA_TRANSFER_CLASS_3"/>
    <property type="match status" value="1"/>
</dbReference>
<protein>
    <recommendedName>
        <fullName evidence="3">ornithine aminotransferase</fullName>
        <ecNumber evidence="3">2.6.1.13</ecNumber>
    </recommendedName>
    <alternativeName>
        <fullName evidence="7">Ornithine--oxo-acid aminotransferase</fullName>
    </alternativeName>
</protein>
<dbReference type="InterPro" id="IPR015421">
    <property type="entry name" value="PyrdxlP-dep_Trfase_major"/>
</dbReference>
<accession>A0A0G0Z989</accession>
<dbReference type="EC" id="2.6.1.13" evidence="3"/>
<evidence type="ECO:0000256" key="2">
    <source>
        <dbReference type="ARBA" id="ARBA00004998"/>
    </source>
</evidence>
<dbReference type="FunFam" id="3.40.640.10:FF:000011">
    <property type="entry name" value="Ornithine aminotransferase"/>
    <property type="match status" value="1"/>
</dbReference>
<proteinExistence type="inferred from homology"/>
<sequence>MGKRTKYLVRLAKKHLPRNYAPPDDFVIRSGFGCWQKDVEEKEYLDMLACYSAANLGHGNPEIAYAIGKQTHQRGIICNANCFWEEQKILFARDLAKFCNDFGLKGLDMVLIMNSGAEAVETAMKIARKWGYTKKKIPIDQAEIIACRDNFHGRTLGAISLSTVPQYTELFGPLLPGTIKIPFADENALFMAINKNTAVFITEAVQGEGGVIIPPEKYLLTARNICTANNVLLVVDEIQSGFGRTGKMFACNYNNVIPDMIILGKALGGGIVISAVVGRKEVMDVFEPNDHGSTFGGNPLSSAVGRTFLRIMRRKRLDKRAEHLGKYFKKELEKIAEKSPHILEIRTKGLWIAIEVRHDGPTAHGFCQRLHKERILCKETREYTIRMSPPLVITKEELDFALEKIRKVFVK</sequence>
<dbReference type="GO" id="GO:0004587">
    <property type="term" value="F:ornithine aminotransferase activity"/>
    <property type="evidence" value="ECO:0007669"/>
    <property type="project" value="UniProtKB-EC"/>
</dbReference>
<comment type="cofactor">
    <cofactor evidence="1">
        <name>pyridoxal 5'-phosphate</name>
        <dbReference type="ChEBI" id="CHEBI:597326"/>
    </cofactor>
</comment>
<evidence type="ECO:0000256" key="5">
    <source>
        <dbReference type="ARBA" id="ARBA00022679"/>
    </source>
</evidence>
<dbReference type="PIRSF" id="PIRSF000521">
    <property type="entry name" value="Transaminase_4ab_Lys_Orn"/>
    <property type="match status" value="1"/>
</dbReference>
<dbReference type="Proteomes" id="UP000034951">
    <property type="component" value="Unassembled WGS sequence"/>
</dbReference>
<keyword evidence="4 9" id="KW-0032">Aminotransferase</keyword>
<dbReference type="NCBIfam" id="TIGR01885">
    <property type="entry name" value="Orn_aminotrans"/>
    <property type="match status" value="1"/>
</dbReference>
<keyword evidence="5 9" id="KW-0808">Transferase</keyword>
<dbReference type="Gene3D" id="3.40.640.10">
    <property type="entry name" value="Type I PLP-dependent aspartate aminotransferase-like (Major domain)"/>
    <property type="match status" value="1"/>
</dbReference>
<gene>
    <name evidence="9" type="ORF">UV10_C0029G0007</name>
</gene>
<dbReference type="Pfam" id="PF00202">
    <property type="entry name" value="Aminotran_3"/>
    <property type="match status" value="1"/>
</dbReference>